<evidence type="ECO:0000313" key="2">
    <source>
        <dbReference type="Proteomes" id="UP000198790"/>
    </source>
</evidence>
<protein>
    <submittedName>
        <fullName evidence="1">Uncharacterized protein</fullName>
    </submittedName>
</protein>
<name>A0A1I1BWS7_9BACT</name>
<keyword evidence="2" id="KW-1185">Reference proteome</keyword>
<reference evidence="1 2" key="1">
    <citation type="submission" date="2016-10" db="EMBL/GenBank/DDBJ databases">
        <authorList>
            <person name="de Groot N.N."/>
        </authorList>
    </citation>
    <scope>NUCLEOTIDE SEQUENCE [LARGE SCALE GENOMIC DNA]</scope>
    <source>
        <strain evidence="1 2">DSM 23399</strain>
    </source>
</reference>
<dbReference type="AlphaFoldDB" id="A0A1I1BWS7"/>
<dbReference type="EMBL" id="FOKK01000016">
    <property type="protein sequence ID" value="SFB52940.1"/>
    <property type="molecule type" value="Genomic_DNA"/>
</dbReference>
<evidence type="ECO:0000313" key="1">
    <source>
        <dbReference type="EMBL" id="SFB52940.1"/>
    </source>
</evidence>
<organism evidence="1 2">
    <name type="scientific">Algoriphagus aquimarinus</name>
    <dbReference type="NCBI Taxonomy" id="237018"/>
    <lineage>
        <taxon>Bacteria</taxon>
        <taxon>Pseudomonadati</taxon>
        <taxon>Bacteroidota</taxon>
        <taxon>Cytophagia</taxon>
        <taxon>Cytophagales</taxon>
        <taxon>Cyclobacteriaceae</taxon>
        <taxon>Algoriphagus</taxon>
    </lineage>
</organism>
<sequence length="36" mass="4256">MELSQNNNQLIVIMASMAFGKVEFQRITKPKYRKIK</sequence>
<dbReference type="Proteomes" id="UP000198790">
    <property type="component" value="Unassembled WGS sequence"/>
</dbReference>
<accession>A0A1I1BWS7</accession>
<proteinExistence type="predicted"/>
<gene>
    <name evidence="1" type="ORF">SAMN04489723_11693</name>
</gene>